<gene>
    <name evidence="7" type="primary">yjgA</name>
    <name evidence="5" type="synonym">darP</name>
    <name evidence="7" type="ORF">GCM10022277_38960</name>
</gene>
<dbReference type="PANTHER" id="PTHR38101:SF1">
    <property type="entry name" value="UPF0307 PROTEIN YJGA"/>
    <property type="match status" value="1"/>
</dbReference>
<evidence type="ECO:0000256" key="6">
    <source>
        <dbReference type="SAM" id="Coils"/>
    </source>
</evidence>
<protein>
    <recommendedName>
        <fullName evidence="5">Dual-action ribosomal maturation protein DarP</fullName>
    </recommendedName>
    <alternativeName>
        <fullName evidence="5">Large ribosomal subunit assembly factor DarP</fullName>
    </alternativeName>
</protein>
<proteinExistence type="inferred from homology"/>
<dbReference type="PANTHER" id="PTHR38101">
    <property type="entry name" value="UPF0307 PROTEIN YJGA"/>
    <property type="match status" value="1"/>
</dbReference>
<feature type="coiled-coil region" evidence="6">
    <location>
        <begin position="19"/>
        <end position="66"/>
    </location>
</feature>
<dbReference type="InterPro" id="IPR023153">
    <property type="entry name" value="DarP_sf"/>
</dbReference>
<dbReference type="HAMAP" id="MF_00765">
    <property type="entry name" value="DarP"/>
    <property type="match status" value="1"/>
</dbReference>
<reference evidence="8" key="1">
    <citation type="journal article" date="2019" name="Int. J. Syst. Evol. Microbiol.">
        <title>The Global Catalogue of Microorganisms (GCM) 10K type strain sequencing project: providing services to taxonomists for standard genome sequencing and annotation.</title>
        <authorList>
            <consortium name="The Broad Institute Genomics Platform"/>
            <consortium name="The Broad Institute Genome Sequencing Center for Infectious Disease"/>
            <person name="Wu L."/>
            <person name="Ma J."/>
        </authorList>
    </citation>
    <scope>NUCLEOTIDE SEQUENCE [LARGE SCALE GENOMIC DNA]</scope>
    <source>
        <strain evidence="8">JCM 17551</strain>
    </source>
</reference>
<keyword evidence="6" id="KW-0175">Coiled coil</keyword>
<evidence type="ECO:0000313" key="7">
    <source>
        <dbReference type="EMBL" id="GAA3939105.1"/>
    </source>
</evidence>
<name>A0ABP7N7W0_9GAMM</name>
<dbReference type="SUPFAM" id="SSF158710">
    <property type="entry name" value="PSPTO4464-like"/>
    <property type="match status" value="1"/>
</dbReference>
<comment type="caution">
    <text evidence="7">The sequence shown here is derived from an EMBL/GenBank/DDBJ whole genome shotgun (WGS) entry which is preliminary data.</text>
</comment>
<evidence type="ECO:0000256" key="3">
    <source>
        <dbReference type="ARBA" id="ARBA00022730"/>
    </source>
</evidence>
<dbReference type="PIRSF" id="PIRSF016183">
    <property type="entry name" value="UCP016183"/>
    <property type="match status" value="1"/>
</dbReference>
<keyword evidence="8" id="KW-1185">Reference proteome</keyword>
<keyword evidence="2 5" id="KW-0690">Ribosome biogenesis</keyword>
<dbReference type="Gene3D" id="1.10.60.30">
    <property type="entry name" value="PSPTO4464-like domains"/>
    <property type="match status" value="2"/>
</dbReference>
<organism evidence="7 8">
    <name type="scientific">Litoribacillus peritrichatus</name>
    <dbReference type="NCBI Taxonomy" id="718191"/>
    <lineage>
        <taxon>Bacteria</taxon>
        <taxon>Pseudomonadati</taxon>
        <taxon>Pseudomonadota</taxon>
        <taxon>Gammaproteobacteria</taxon>
        <taxon>Oceanospirillales</taxon>
        <taxon>Oceanospirillaceae</taxon>
        <taxon>Litoribacillus</taxon>
    </lineage>
</organism>
<dbReference type="CDD" id="cd16331">
    <property type="entry name" value="YjgA-like"/>
    <property type="match status" value="1"/>
</dbReference>
<dbReference type="EMBL" id="BAABBN010000015">
    <property type="protein sequence ID" value="GAA3939105.1"/>
    <property type="molecule type" value="Genomic_DNA"/>
</dbReference>
<evidence type="ECO:0000256" key="4">
    <source>
        <dbReference type="ARBA" id="ARBA00022884"/>
    </source>
</evidence>
<dbReference type="RefSeq" id="WP_344800313.1">
    <property type="nucleotide sequence ID" value="NZ_BAABBN010000015.1"/>
</dbReference>
<dbReference type="NCBIfam" id="NF003593">
    <property type="entry name" value="PRK05255.1-1"/>
    <property type="match status" value="1"/>
</dbReference>
<comment type="subcellular location">
    <subcellularLocation>
        <location evidence="5">Cytoplasm</location>
    </subcellularLocation>
    <text evidence="5">Associates with late stage pre-50S ribosomal subunits.</text>
</comment>
<evidence type="ECO:0000256" key="5">
    <source>
        <dbReference type="HAMAP-Rule" id="MF_00765"/>
    </source>
</evidence>
<evidence type="ECO:0000256" key="1">
    <source>
        <dbReference type="ARBA" id="ARBA00022490"/>
    </source>
</evidence>
<evidence type="ECO:0000256" key="2">
    <source>
        <dbReference type="ARBA" id="ARBA00022517"/>
    </source>
</evidence>
<keyword evidence="3 5" id="KW-0699">rRNA-binding</keyword>
<accession>A0ABP7N7W0</accession>
<dbReference type="Proteomes" id="UP001501565">
    <property type="component" value="Unassembled WGS sequence"/>
</dbReference>
<comment type="function">
    <text evidence="5">Member of a network of 50S ribosomal subunit biogenesis factors which assembles along the 30S-50S interface, preventing incorrect 23S rRNA structures from forming. Promotes peptidyl transferase center (PTC) maturation.</text>
</comment>
<keyword evidence="4 5" id="KW-0694">RNA-binding</keyword>
<dbReference type="InterPro" id="IPR006839">
    <property type="entry name" value="DarP"/>
</dbReference>
<dbReference type="Pfam" id="PF04751">
    <property type="entry name" value="DarP"/>
    <property type="match status" value="1"/>
</dbReference>
<sequence length="171" mass="20272">MARKKREVFEDDEIEIISKSQLKREALELQEIGKQLIEQKKSVLDALNLTDDLHEAIVEHKRLKQNEAKRRHMQYIGKLMREVDAEAISAALEKNRAGSDQQIGHLHTVERWRDKLIENDQNITLFMDEYENVDRQQLRQLVRNAKKDVEQDKNRGNTKKLFQWLKATIPF</sequence>
<evidence type="ECO:0000313" key="8">
    <source>
        <dbReference type="Proteomes" id="UP001501565"/>
    </source>
</evidence>
<comment type="similarity">
    <text evidence="5">Belongs to the DarP family.</text>
</comment>
<keyword evidence="1 5" id="KW-0963">Cytoplasm</keyword>